<dbReference type="SUPFAM" id="SSF81383">
    <property type="entry name" value="F-box domain"/>
    <property type="match status" value="1"/>
</dbReference>
<accession>A0A1Q3EWI0</accession>
<dbReference type="PANTHER" id="PTHR38926:SF5">
    <property type="entry name" value="F-BOX AND LEUCINE-RICH REPEAT PROTEIN 6"/>
    <property type="match status" value="1"/>
</dbReference>
<dbReference type="AlphaFoldDB" id="A0A1Q3EWI0"/>
<evidence type="ECO:0000313" key="5">
    <source>
        <dbReference type="EMBL" id="JAV19558.1"/>
    </source>
</evidence>
<keyword evidence="1" id="KW-0479">Metal-binding</keyword>
<dbReference type="InterPro" id="IPR011011">
    <property type="entry name" value="Znf_FYVE_PHD"/>
</dbReference>
<evidence type="ECO:0000256" key="3">
    <source>
        <dbReference type="ARBA" id="ARBA00022833"/>
    </source>
</evidence>
<sequence length="564" mass="63735">MESCDICGQLLENRTNDVPCSGPCGGTVHASCANATGIRLANANVGMFWFCDQCRRGLRSLTKKKQAVALGAAAAADSPELPTEVWIEVFRNLSCNELLKMRQVCRRWRDIVTGCPALMGKLTVTFRKRKVDPDYLLPVRKASFKAINRIEPWWQSFGQNVVEIKIQRCDYEADVRIKFKHVLEILQQAPNLQRFELIGCTLIDKHSAGVDFRLEKLETLVLDNISNHEGRLKVFRELCPNVKSLKFMWEDDETVVDPLEVAEFVQRAQNSLEELEVYCSKQFLAEMLKFERLKLKKLTAHEPLEVEALVEDDRKLLELFRMHPTLEYLDIREIVTFNDSDGMILNELGQLLQKLKFLSICASHVDLSFLLPIVKLQTLNICGEGKRFATIHSSASGERHSNLRELHLSRAHLPDIGLLSLNTALPNLRVLSLTGCKIGKWSAFLEALCDLALLQHLTLDISKVDETTRSFFSPKALTSLKYLAYTKRNKTTNEMLIELVTMCPGLQELNLKNVELGEAILGAIFLNLTQMTKFITSGCDAKGVLASYIRQNCCALEELVGMES</sequence>
<dbReference type="Gene3D" id="3.80.10.10">
    <property type="entry name" value="Ribonuclease Inhibitor"/>
    <property type="match status" value="1"/>
</dbReference>
<name>A0A1Q3EWI0_CULTA</name>
<dbReference type="CDD" id="cd09917">
    <property type="entry name" value="F-box_SF"/>
    <property type="match status" value="1"/>
</dbReference>
<dbReference type="PANTHER" id="PTHR38926">
    <property type="entry name" value="F-BOX DOMAIN CONTAINING PROTEIN, EXPRESSED"/>
    <property type="match status" value="1"/>
</dbReference>
<feature type="domain" description="F-box" evidence="4">
    <location>
        <begin position="75"/>
        <end position="129"/>
    </location>
</feature>
<dbReference type="GO" id="GO:0008270">
    <property type="term" value="F:zinc ion binding"/>
    <property type="evidence" value="ECO:0007669"/>
    <property type="project" value="UniProtKB-KW"/>
</dbReference>
<dbReference type="Gene3D" id="1.20.1280.50">
    <property type="match status" value="1"/>
</dbReference>
<proteinExistence type="predicted"/>
<dbReference type="PROSITE" id="PS50181">
    <property type="entry name" value="FBOX"/>
    <property type="match status" value="1"/>
</dbReference>
<dbReference type="SUPFAM" id="SSF52047">
    <property type="entry name" value="RNI-like"/>
    <property type="match status" value="1"/>
</dbReference>
<keyword evidence="3" id="KW-0862">Zinc</keyword>
<dbReference type="InterPro" id="IPR019786">
    <property type="entry name" value="Zinc_finger_PHD-type_CS"/>
</dbReference>
<dbReference type="InterPro" id="IPR032675">
    <property type="entry name" value="LRR_dom_sf"/>
</dbReference>
<dbReference type="Pfam" id="PF12937">
    <property type="entry name" value="F-box-like"/>
    <property type="match status" value="1"/>
</dbReference>
<dbReference type="InterPro" id="IPR001810">
    <property type="entry name" value="F-box_dom"/>
</dbReference>
<dbReference type="EMBL" id="GFDL01015487">
    <property type="protein sequence ID" value="JAV19558.1"/>
    <property type="molecule type" value="Transcribed_RNA"/>
</dbReference>
<dbReference type="SUPFAM" id="SSF57903">
    <property type="entry name" value="FYVE/PHD zinc finger"/>
    <property type="match status" value="1"/>
</dbReference>
<organism evidence="5">
    <name type="scientific">Culex tarsalis</name>
    <name type="common">Encephalitis mosquito</name>
    <dbReference type="NCBI Taxonomy" id="7177"/>
    <lineage>
        <taxon>Eukaryota</taxon>
        <taxon>Metazoa</taxon>
        <taxon>Ecdysozoa</taxon>
        <taxon>Arthropoda</taxon>
        <taxon>Hexapoda</taxon>
        <taxon>Insecta</taxon>
        <taxon>Pterygota</taxon>
        <taxon>Neoptera</taxon>
        <taxon>Endopterygota</taxon>
        <taxon>Diptera</taxon>
        <taxon>Nematocera</taxon>
        <taxon>Culicoidea</taxon>
        <taxon>Culicidae</taxon>
        <taxon>Culicinae</taxon>
        <taxon>Culicini</taxon>
        <taxon>Culex</taxon>
        <taxon>Culex</taxon>
    </lineage>
</organism>
<keyword evidence="2" id="KW-0863">Zinc-finger</keyword>
<protein>
    <recommendedName>
        <fullName evidence="4">F-box domain-containing protein</fullName>
    </recommendedName>
</protein>
<evidence type="ECO:0000259" key="4">
    <source>
        <dbReference type="PROSITE" id="PS50181"/>
    </source>
</evidence>
<dbReference type="PROSITE" id="PS01359">
    <property type="entry name" value="ZF_PHD_1"/>
    <property type="match status" value="1"/>
</dbReference>
<dbReference type="SMART" id="SM00256">
    <property type="entry name" value="FBOX"/>
    <property type="match status" value="1"/>
</dbReference>
<reference evidence="5" key="1">
    <citation type="submission" date="2017-01" db="EMBL/GenBank/DDBJ databases">
        <title>A deep insight into the sialotranscriptome of adult male and female Cluex tarsalis mosquitoes.</title>
        <authorList>
            <person name="Ribeiro J.M."/>
            <person name="Moreira F."/>
            <person name="Bernard K.A."/>
            <person name="Calvo E."/>
        </authorList>
    </citation>
    <scope>NUCLEOTIDE SEQUENCE</scope>
    <source>
        <strain evidence="5">Kern County</strain>
        <tissue evidence="5">Salivary glands</tissue>
    </source>
</reference>
<dbReference type="InterPro" id="IPR036047">
    <property type="entry name" value="F-box-like_dom_sf"/>
</dbReference>
<evidence type="ECO:0000256" key="1">
    <source>
        <dbReference type="ARBA" id="ARBA00022723"/>
    </source>
</evidence>
<evidence type="ECO:0000256" key="2">
    <source>
        <dbReference type="ARBA" id="ARBA00022771"/>
    </source>
</evidence>